<dbReference type="PROSITE" id="PS50835">
    <property type="entry name" value="IG_LIKE"/>
    <property type="match status" value="1"/>
</dbReference>
<feature type="domain" description="Ig-like" evidence="4">
    <location>
        <begin position="17"/>
        <end position="115"/>
    </location>
</feature>
<dbReference type="InParanoid" id="A0A803K944"/>
<dbReference type="Ensembl" id="ENSXETT00000108674">
    <property type="protein sequence ID" value="ENSXETP00000116854"/>
    <property type="gene ID" value="ENSXETG00000041427"/>
</dbReference>
<feature type="chain" id="PRO_5031400273" description="Ig-like domain-containing protein" evidence="3">
    <location>
        <begin position="21"/>
        <end position="169"/>
    </location>
</feature>
<dbReference type="InterPro" id="IPR013106">
    <property type="entry name" value="Ig_V-set"/>
</dbReference>
<dbReference type="GO" id="GO:0002376">
    <property type="term" value="P:immune system process"/>
    <property type="evidence" value="ECO:0007669"/>
    <property type="project" value="UniProtKB-KW"/>
</dbReference>
<evidence type="ECO:0000256" key="1">
    <source>
        <dbReference type="ARBA" id="ARBA00022729"/>
    </source>
</evidence>
<sequence>MGGLLTVLLLMNLLIGPLYGVKVTQDKKLLIIGSGEDAELSCRHDDSSYYNMYWYQEKPGLGLKLMLFSLNAGSETLESDYRADWEAERKVVLNSTLRLKKGNVGDSATYFCAASIHGNARLPAPWHQTPPWHQTQRPPALGWDPHGNGLSYGERLAQLGLVTLGGGGS</sequence>
<organism evidence="5">
    <name type="scientific">Xenopus tropicalis</name>
    <name type="common">Western clawed frog</name>
    <name type="synonym">Silurana tropicalis</name>
    <dbReference type="NCBI Taxonomy" id="8364"/>
    <lineage>
        <taxon>Eukaryota</taxon>
        <taxon>Metazoa</taxon>
        <taxon>Chordata</taxon>
        <taxon>Craniata</taxon>
        <taxon>Vertebrata</taxon>
        <taxon>Euteleostomi</taxon>
        <taxon>Amphibia</taxon>
        <taxon>Batrachia</taxon>
        <taxon>Anura</taxon>
        <taxon>Pipoidea</taxon>
        <taxon>Pipidae</taxon>
        <taxon>Xenopodinae</taxon>
        <taxon>Xenopus</taxon>
        <taxon>Silurana</taxon>
    </lineage>
</organism>
<feature type="signal peptide" evidence="3">
    <location>
        <begin position="1"/>
        <end position="20"/>
    </location>
</feature>
<dbReference type="InterPro" id="IPR050413">
    <property type="entry name" value="TCR_beta_variable"/>
</dbReference>
<proteinExistence type="predicted"/>
<dbReference type="PANTHER" id="PTHR23268:SF124">
    <property type="entry name" value="IG-LIKE DOMAIN-CONTAINING PROTEIN"/>
    <property type="match status" value="1"/>
</dbReference>
<dbReference type="SMART" id="SM00406">
    <property type="entry name" value="IGv"/>
    <property type="match status" value="1"/>
</dbReference>
<reference evidence="5" key="2">
    <citation type="submission" date="2021-03" db="UniProtKB">
        <authorList>
            <consortium name="Ensembl"/>
        </authorList>
    </citation>
    <scope>IDENTIFICATION</scope>
</reference>
<keyword evidence="2" id="KW-0391">Immunity</keyword>
<dbReference type="FunCoup" id="A0A803K944">
    <property type="interactions" value="629"/>
</dbReference>
<dbReference type="InterPro" id="IPR013783">
    <property type="entry name" value="Ig-like_fold"/>
</dbReference>
<accession>A0A803K944</accession>
<evidence type="ECO:0000259" key="4">
    <source>
        <dbReference type="PROSITE" id="PS50835"/>
    </source>
</evidence>
<reference evidence="5" key="1">
    <citation type="journal article" date="2010" name="Science">
        <title>The genome of the Western clawed frog Xenopus tropicalis.</title>
        <authorList>
            <person name="Hellsten U."/>
            <person name="Harland R.M."/>
            <person name="Gilchrist M.J."/>
            <person name="Hendrix D."/>
            <person name="Jurka J."/>
            <person name="Kapitonov V."/>
            <person name="Ovcharenko I."/>
            <person name="Putnam N.H."/>
            <person name="Shu S."/>
            <person name="Taher L."/>
            <person name="Blitz I.L."/>
            <person name="Blumberg B."/>
            <person name="Dichmann D.S."/>
            <person name="Dubchak I."/>
            <person name="Amaya E."/>
            <person name="Detter J.C."/>
            <person name="Fletcher R."/>
            <person name="Gerhard D.S."/>
            <person name="Goodstein D."/>
            <person name="Graves T."/>
            <person name="Grigoriev I.V."/>
            <person name="Grimwood J."/>
            <person name="Kawashima T."/>
            <person name="Lindquist E."/>
            <person name="Lucas S.M."/>
            <person name="Mead P.E."/>
            <person name="Mitros T."/>
            <person name="Ogino H."/>
            <person name="Ohta Y."/>
            <person name="Poliakov A.V."/>
            <person name="Pollet N."/>
            <person name="Robert J."/>
            <person name="Salamov A."/>
            <person name="Sater A.K."/>
            <person name="Schmutz J."/>
            <person name="Terry A."/>
            <person name="Vize P.D."/>
            <person name="Warren W.C."/>
            <person name="Wells D."/>
            <person name="Wills A."/>
            <person name="Wilson R.K."/>
            <person name="Zimmerman L.B."/>
            <person name="Zorn A.M."/>
            <person name="Grainger R."/>
            <person name="Grammer T."/>
            <person name="Khokha M.K."/>
            <person name="Richardson P.M."/>
            <person name="Rokhsar D.S."/>
        </authorList>
    </citation>
    <scope>NUCLEOTIDE SEQUENCE [LARGE SCALE GENOMIC DNA]</scope>
    <source>
        <strain evidence="5">Nigerian</strain>
    </source>
</reference>
<evidence type="ECO:0000313" key="5">
    <source>
        <dbReference type="Ensembl" id="ENSXETP00000116854"/>
    </source>
</evidence>
<dbReference type="Gene3D" id="2.60.40.10">
    <property type="entry name" value="Immunoglobulins"/>
    <property type="match status" value="1"/>
</dbReference>
<evidence type="ECO:0000256" key="3">
    <source>
        <dbReference type="SAM" id="SignalP"/>
    </source>
</evidence>
<name>A0A803K944_XENTR</name>
<dbReference type="InterPro" id="IPR036179">
    <property type="entry name" value="Ig-like_dom_sf"/>
</dbReference>
<dbReference type="AlphaFoldDB" id="A0A803K944"/>
<dbReference type="SUPFAM" id="SSF48726">
    <property type="entry name" value="Immunoglobulin"/>
    <property type="match status" value="1"/>
</dbReference>
<dbReference type="InterPro" id="IPR007110">
    <property type="entry name" value="Ig-like_dom"/>
</dbReference>
<evidence type="ECO:0000256" key="2">
    <source>
        <dbReference type="ARBA" id="ARBA00022859"/>
    </source>
</evidence>
<keyword evidence="1 3" id="KW-0732">Signal</keyword>
<dbReference type="PANTHER" id="PTHR23268">
    <property type="entry name" value="T-CELL RECEPTOR BETA CHAIN"/>
    <property type="match status" value="1"/>
</dbReference>
<dbReference type="GeneTree" id="ENSGT01070000254626"/>
<protein>
    <recommendedName>
        <fullName evidence="4">Ig-like domain-containing protein</fullName>
    </recommendedName>
</protein>
<dbReference type="Pfam" id="PF07686">
    <property type="entry name" value="V-set"/>
    <property type="match status" value="1"/>
</dbReference>